<gene>
    <name evidence="2" type="ORF">V6N11_025417</name>
</gene>
<evidence type="ECO:0000259" key="1">
    <source>
        <dbReference type="SMART" id="SM00256"/>
    </source>
</evidence>
<dbReference type="InterPro" id="IPR001810">
    <property type="entry name" value="F-box_dom"/>
</dbReference>
<protein>
    <recommendedName>
        <fullName evidence="1">F-box domain-containing protein</fullName>
    </recommendedName>
</protein>
<evidence type="ECO:0000313" key="2">
    <source>
        <dbReference type="EMBL" id="KAK8478809.1"/>
    </source>
</evidence>
<sequence length="349" mass="38860">MDNSEFSTELVPGLPEELGLQCLSRLPYTSHGLASRVCHRWRDLLQSLDFYYHRKKLGYTQKLACLVLAYHDGIVDGGPKKQGGSPSYGIAVFDSVSRDWDRLVPVPKYPDGLPLFCQLASCDGKLVVMGGWDPVSYNPVPDVFIYDFMTRQWRQGKDVPSKRSFFAIGACSGRVFIAGGHDENKNATRTAWVYDLRRDEWAELGEMSQERDECEGLMIGEDEFWVVSGYRTESQGQFEGSADVYGLKSGQWRRVEEVWEPGRCPRSSVGIGRDGKLLNWADISPTVRVGARGMDLGGGRVLITASECQGAAIGFYGAEMKEGQKSRLEKLNVPSKFSGFVQSGCYAEI</sequence>
<dbReference type="InterPro" id="IPR044595">
    <property type="entry name" value="KMD1-4"/>
</dbReference>
<dbReference type="EMBL" id="JBBPBN010001292">
    <property type="protein sequence ID" value="KAK8478809.1"/>
    <property type="molecule type" value="Genomic_DNA"/>
</dbReference>
<proteinExistence type="predicted"/>
<dbReference type="InterPro" id="IPR006652">
    <property type="entry name" value="Kelch_1"/>
</dbReference>
<evidence type="ECO:0000313" key="3">
    <source>
        <dbReference type="Proteomes" id="UP001396334"/>
    </source>
</evidence>
<dbReference type="Gene3D" id="2.120.10.80">
    <property type="entry name" value="Kelch-type beta propeller"/>
    <property type="match status" value="1"/>
</dbReference>
<dbReference type="SMART" id="SM00612">
    <property type="entry name" value="Kelch"/>
    <property type="match status" value="2"/>
</dbReference>
<comment type="caution">
    <text evidence="2">The sequence shown here is derived from an EMBL/GenBank/DDBJ whole genome shotgun (WGS) entry which is preliminary data.</text>
</comment>
<dbReference type="InterPro" id="IPR015915">
    <property type="entry name" value="Kelch-typ_b-propeller"/>
</dbReference>
<dbReference type="SUPFAM" id="SSF117281">
    <property type="entry name" value="Kelch motif"/>
    <property type="match status" value="1"/>
</dbReference>
<dbReference type="PANTHER" id="PTHR46407">
    <property type="entry name" value="OS02G0208700 PROTEIN"/>
    <property type="match status" value="1"/>
</dbReference>
<dbReference type="CDD" id="cd22152">
    <property type="entry name" value="F-box_AtAFR-like"/>
    <property type="match status" value="1"/>
</dbReference>
<dbReference type="SMART" id="SM00256">
    <property type="entry name" value="FBOX"/>
    <property type="match status" value="1"/>
</dbReference>
<name>A0ABR1ZEH1_9ROSI</name>
<accession>A0ABR1ZEH1</accession>
<reference evidence="2 3" key="1">
    <citation type="journal article" date="2024" name="G3 (Bethesda)">
        <title>Genome assembly of Hibiscus sabdariffa L. provides insights into metabolisms of medicinal natural products.</title>
        <authorList>
            <person name="Kim T."/>
        </authorList>
    </citation>
    <scope>NUCLEOTIDE SEQUENCE [LARGE SCALE GENOMIC DNA]</scope>
    <source>
        <strain evidence="2">TK-2024</strain>
        <tissue evidence="2">Old leaves</tissue>
    </source>
</reference>
<dbReference type="PANTHER" id="PTHR46407:SF6">
    <property type="entry name" value="F-BOX DOMAIN-CONTAINING PROTEIN"/>
    <property type="match status" value="1"/>
</dbReference>
<dbReference type="Gene3D" id="1.20.1280.50">
    <property type="match status" value="1"/>
</dbReference>
<keyword evidence="3" id="KW-1185">Reference proteome</keyword>
<feature type="domain" description="F-box" evidence="1">
    <location>
        <begin position="14"/>
        <end position="54"/>
    </location>
</feature>
<dbReference type="Proteomes" id="UP001396334">
    <property type="component" value="Unassembled WGS sequence"/>
</dbReference>
<dbReference type="SUPFAM" id="SSF81383">
    <property type="entry name" value="F-box domain"/>
    <property type="match status" value="1"/>
</dbReference>
<dbReference type="InterPro" id="IPR036047">
    <property type="entry name" value="F-box-like_dom_sf"/>
</dbReference>
<dbReference type="Pfam" id="PF24681">
    <property type="entry name" value="Kelch_KLHDC2_KLHL20_DRC7"/>
    <property type="match status" value="1"/>
</dbReference>
<organism evidence="2 3">
    <name type="scientific">Hibiscus sabdariffa</name>
    <name type="common">roselle</name>
    <dbReference type="NCBI Taxonomy" id="183260"/>
    <lineage>
        <taxon>Eukaryota</taxon>
        <taxon>Viridiplantae</taxon>
        <taxon>Streptophyta</taxon>
        <taxon>Embryophyta</taxon>
        <taxon>Tracheophyta</taxon>
        <taxon>Spermatophyta</taxon>
        <taxon>Magnoliopsida</taxon>
        <taxon>eudicotyledons</taxon>
        <taxon>Gunneridae</taxon>
        <taxon>Pentapetalae</taxon>
        <taxon>rosids</taxon>
        <taxon>malvids</taxon>
        <taxon>Malvales</taxon>
        <taxon>Malvaceae</taxon>
        <taxon>Malvoideae</taxon>
        <taxon>Hibiscus</taxon>
    </lineage>
</organism>
<dbReference type="Pfam" id="PF00646">
    <property type="entry name" value="F-box"/>
    <property type="match status" value="1"/>
</dbReference>